<keyword evidence="2" id="KW-0732">Signal</keyword>
<reference evidence="3 4" key="1">
    <citation type="submission" date="2023-11" db="EMBL/GenBank/DDBJ databases">
        <title>Draft genome of Azohydromonas lata strain H1 (DSM1123), a polyhydroxyalkanoate producer.</title>
        <authorList>
            <person name="Traversa D."/>
            <person name="D'Addabbo P."/>
            <person name="Pazzani C."/>
            <person name="Manzari C."/>
            <person name="Chiara M."/>
            <person name="Scrascia M."/>
        </authorList>
    </citation>
    <scope>NUCLEOTIDE SEQUENCE [LARGE SCALE GENOMIC DNA]</scope>
    <source>
        <strain evidence="3 4">H1</strain>
    </source>
</reference>
<name>A0ABU5IA16_9BURK</name>
<accession>A0ABU5IA16</accession>
<keyword evidence="1" id="KW-0472">Membrane</keyword>
<gene>
    <name evidence="3" type="ORF">SM757_03815</name>
</gene>
<feature type="transmembrane region" description="Helical" evidence="1">
    <location>
        <begin position="154"/>
        <end position="172"/>
    </location>
</feature>
<dbReference type="Proteomes" id="UP001293718">
    <property type="component" value="Unassembled WGS sequence"/>
</dbReference>
<keyword evidence="4" id="KW-1185">Reference proteome</keyword>
<keyword evidence="1" id="KW-0812">Transmembrane</keyword>
<evidence type="ECO:0000313" key="3">
    <source>
        <dbReference type="EMBL" id="MDZ5455694.1"/>
    </source>
</evidence>
<feature type="chain" id="PRO_5047023383" evidence="2">
    <location>
        <begin position="28"/>
        <end position="187"/>
    </location>
</feature>
<proteinExistence type="predicted"/>
<feature type="signal peptide" evidence="2">
    <location>
        <begin position="1"/>
        <end position="27"/>
    </location>
</feature>
<comment type="caution">
    <text evidence="3">The sequence shown here is derived from an EMBL/GenBank/DDBJ whole genome shotgun (WGS) entry which is preliminary data.</text>
</comment>
<protein>
    <submittedName>
        <fullName evidence="3">Uncharacterized protein</fullName>
    </submittedName>
</protein>
<evidence type="ECO:0000256" key="1">
    <source>
        <dbReference type="SAM" id="Phobius"/>
    </source>
</evidence>
<keyword evidence="1" id="KW-1133">Transmembrane helix</keyword>
<dbReference type="RefSeq" id="WP_043461569.1">
    <property type="nucleotide sequence ID" value="NZ_JAXOJX010000003.1"/>
</dbReference>
<organism evidence="3 4">
    <name type="scientific">Azohydromonas lata</name>
    <dbReference type="NCBI Taxonomy" id="45677"/>
    <lineage>
        <taxon>Bacteria</taxon>
        <taxon>Pseudomonadati</taxon>
        <taxon>Pseudomonadota</taxon>
        <taxon>Betaproteobacteria</taxon>
        <taxon>Burkholderiales</taxon>
        <taxon>Sphaerotilaceae</taxon>
        <taxon>Azohydromonas</taxon>
    </lineage>
</organism>
<sequence length="187" mass="19202">MYAPRIHKSAAVLVAALALLAVPAAQAGDGHDHGDAPPAATGPALPRFAAVSEDFELVAVVNGTHLTLYLDHADSNSPVKDAQLEVEIGGQKIKVQPHAEGEFEATLAQPLQPGATPVTATVTAGAVTDLLAGELDLHADEHAEQGNASHWQSASGWVAGVLGALGAMAWGWRRYATGRRSRTGAAA</sequence>
<evidence type="ECO:0000313" key="4">
    <source>
        <dbReference type="Proteomes" id="UP001293718"/>
    </source>
</evidence>
<dbReference type="EMBL" id="JAXOJX010000003">
    <property type="protein sequence ID" value="MDZ5455694.1"/>
    <property type="molecule type" value="Genomic_DNA"/>
</dbReference>
<evidence type="ECO:0000256" key="2">
    <source>
        <dbReference type="SAM" id="SignalP"/>
    </source>
</evidence>